<accession>T0K3E4</accession>
<evidence type="ECO:0000313" key="2">
    <source>
        <dbReference type="Proteomes" id="UP000015530"/>
    </source>
</evidence>
<name>T0K3E4_COLGC</name>
<organism evidence="1 2">
    <name type="scientific">Colletotrichum gloeosporioides (strain Cg-14)</name>
    <name type="common">Anthracnose fungus</name>
    <name type="synonym">Glomerella cingulata</name>
    <dbReference type="NCBI Taxonomy" id="1237896"/>
    <lineage>
        <taxon>Eukaryota</taxon>
        <taxon>Fungi</taxon>
        <taxon>Dikarya</taxon>
        <taxon>Ascomycota</taxon>
        <taxon>Pezizomycotina</taxon>
        <taxon>Sordariomycetes</taxon>
        <taxon>Hypocreomycetidae</taxon>
        <taxon>Glomerellales</taxon>
        <taxon>Glomerellaceae</taxon>
        <taxon>Colletotrichum</taxon>
        <taxon>Colletotrichum gloeosporioides species complex</taxon>
    </lineage>
</organism>
<dbReference type="HOGENOM" id="CLU_3435054_0_0_1"/>
<evidence type="ECO:0000313" key="1">
    <source>
        <dbReference type="EMBL" id="EQB46279.1"/>
    </source>
</evidence>
<gene>
    <name evidence="1" type="ORF">CGLO_14682</name>
</gene>
<protein>
    <submittedName>
        <fullName evidence="1">Uncharacterized protein</fullName>
    </submittedName>
</protein>
<proteinExistence type="predicted"/>
<reference evidence="2" key="1">
    <citation type="journal article" date="2013" name="Mol. Plant Microbe Interact.">
        <title>Global aspects of pacC regulation of pathogenicity genes in Colletotrichum gloeosporioides as revealed by transcriptome analysis.</title>
        <authorList>
            <person name="Alkan N."/>
            <person name="Meng X."/>
            <person name="Friedlander G."/>
            <person name="Reuveni E."/>
            <person name="Sukno S."/>
            <person name="Sherman A."/>
            <person name="Thon M."/>
            <person name="Fluhr R."/>
            <person name="Prusky D."/>
        </authorList>
    </citation>
    <scope>NUCLEOTIDE SEQUENCE [LARGE SCALE GENOMIC DNA]</scope>
    <source>
        <strain evidence="2">Cg-14</strain>
    </source>
</reference>
<dbReference type="EMBL" id="AMYD01003467">
    <property type="protein sequence ID" value="EQB46279.1"/>
    <property type="molecule type" value="Genomic_DNA"/>
</dbReference>
<dbReference type="Proteomes" id="UP000015530">
    <property type="component" value="Unassembled WGS sequence"/>
</dbReference>
<sequence length="14" mass="1804">MKLVCRFFTFVYFC</sequence>
<comment type="caution">
    <text evidence="1">The sequence shown here is derived from an EMBL/GenBank/DDBJ whole genome shotgun (WGS) entry which is preliminary data.</text>
</comment>